<dbReference type="GO" id="GO:0046872">
    <property type="term" value="F:metal ion binding"/>
    <property type="evidence" value="ECO:0007669"/>
    <property type="project" value="UniProtKB-KW"/>
</dbReference>
<evidence type="ECO:0000313" key="7">
    <source>
        <dbReference type="Proteomes" id="UP000006034"/>
    </source>
</evidence>
<dbReference type="HOGENOM" id="CLU_029519_0_0_7"/>
<feature type="region of interest" description="Disordered" evidence="5">
    <location>
        <begin position="373"/>
        <end position="397"/>
    </location>
</feature>
<reference evidence="6 7" key="1">
    <citation type="submission" date="2010-10" db="EMBL/GenBank/DDBJ databases">
        <authorList>
            <consortium name="The Broad Institute Genome Sequencing Platform"/>
            <person name="Ward D."/>
            <person name="Earl A."/>
            <person name="Feldgarden M."/>
            <person name="Young S.K."/>
            <person name="Gargeya S."/>
            <person name="Zeng Q."/>
            <person name="Alvarado L."/>
            <person name="Berlin A."/>
            <person name="Bochicchio J."/>
            <person name="Chapman S.B."/>
            <person name="Chen Z."/>
            <person name="Freedman E."/>
            <person name="Gellesch M."/>
            <person name="Goldberg J."/>
            <person name="Griggs A."/>
            <person name="Gujja S."/>
            <person name="Heilman E."/>
            <person name="Heiman D."/>
            <person name="Howarth C."/>
            <person name="Mehta T."/>
            <person name="Neiman D."/>
            <person name="Pearson M."/>
            <person name="Roberts A."/>
            <person name="Saif S."/>
            <person name="Shea T."/>
            <person name="Shenoy N."/>
            <person name="Sisk P."/>
            <person name="Stolte C."/>
            <person name="Sykes S."/>
            <person name="White J."/>
            <person name="Yandava C."/>
            <person name="Allen-Vercoe E."/>
            <person name="Sibley C."/>
            <person name="Ambrose C.E."/>
            <person name="Strauss J."/>
            <person name="Daigneault M."/>
            <person name="Haas B."/>
            <person name="Nusbaum C."/>
            <person name="Birren B."/>
        </authorList>
    </citation>
    <scope>NUCLEOTIDE SEQUENCE [LARGE SCALE GENOMIC DNA]</scope>
    <source>
        <strain evidence="6 7">3_1_6</strain>
    </source>
</reference>
<dbReference type="eggNOG" id="COG5459">
    <property type="taxonomic scope" value="Bacteria"/>
</dbReference>
<evidence type="ECO:0000256" key="1">
    <source>
        <dbReference type="ARBA" id="ARBA00022723"/>
    </source>
</evidence>
<dbReference type="OrthoDB" id="9799639at2"/>
<keyword evidence="4" id="KW-0411">Iron-sulfur</keyword>
<keyword evidence="1" id="KW-0479">Metal-binding</keyword>
<dbReference type="STRING" id="563192.HMPREF0179_01258"/>
<proteinExistence type="predicted"/>
<reference evidence="6 7" key="2">
    <citation type="submission" date="2013-04" db="EMBL/GenBank/DDBJ databases">
        <title>The Genome Sequence of Bilophila wadsworthia 3_1_6.</title>
        <authorList>
            <consortium name="The Broad Institute Genomics Platform"/>
            <person name="Earl A."/>
            <person name="Ward D."/>
            <person name="Feldgarden M."/>
            <person name="Gevers D."/>
            <person name="Sibley C."/>
            <person name="Strauss J."/>
            <person name="Allen-Vercoe E."/>
            <person name="Walker B."/>
            <person name="Young S."/>
            <person name="Zeng Q."/>
            <person name="Gargeya S."/>
            <person name="Fitzgerald M."/>
            <person name="Haas B."/>
            <person name="Abouelleil A."/>
            <person name="Allen A.W."/>
            <person name="Alvarado L."/>
            <person name="Arachchi H.M."/>
            <person name="Berlin A.M."/>
            <person name="Chapman S.B."/>
            <person name="Gainer-Dewar J."/>
            <person name="Goldberg J."/>
            <person name="Griggs A."/>
            <person name="Gujja S."/>
            <person name="Hansen M."/>
            <person name="Howarth C."/>
            <person name="Imamovic A."/>
            <person name="Ireland A."/>
            <person name="Larimer J."/>
            <person name="McCowan C."/>
            <person name="Murphy C."/>
            <person name="Pearson M."/>
            <person name="Poon T.W."/>
            <person name="Priest M."/>
            <person name="Roberts A."/>
            <person name="Saif S."/>
            <person name="Shea T."/>
            <person name="Sisk P."/>
            <person name="Sykes S."/>
            <person name="Wortman J."/>
            <person name="Nusbaum C."/>
            <person name="Birren B."/>
        </authorList>
    </citation>
    <scope>NUCLEOTIDE SEQUENCE [LARGE SCALE GENOMIC DNA]</scope>
    <source>
        <strain evidence="6 7">3_1_6</strain>
    </source>
</reference>
<name>E5Y4Z5_BILW3</name>
<evidence type="ECO:0000256" key="4">
    <source>
        <dbReference type="ARBA" id="ARBA00023014"/>
    </source>
</evidence>
<dbReference type="AlphaFoldDB" id="E5Y4Z5"/>
<evidence type="ECO:0000313" key="6">
    <source>
        <dbReference type="EMBL" id="EFV44963.2"/>
    </source>
</evidence>
<dbReference type="GO" id="GO:0051536">
    <property type="term" value="F:iron-sulfur cluster binding"/>
    <property type="evidence" value="ECO:0007669"/>
    <property type="project" value="UniProtKB-KW"/>
</dbReference>
<keyword evidence="7" id="KW-1185">Reference proteome</keyword>
<dbReference type="Proteomes" id="UP000006034">
    <property type="component" value="Unassembled WGS sequence"/>
</dbReference>
<dbReference type="InterPro" id="IPR015324">
    <property type="entry name" value="Ribosomal_Rsm22-like"/>
</dbReference>
<evidence type="ECO:0000256" key="5">
    <source>
        <dbReference type="SAM" id="MobiDB-lite"/>
    </source>
</evidence>
<evidence type="ECO:0008006" key="8">
    <source>
        <dbReference type="Google" id="ProtNLM"/>
    </source>
</evidence>
<dbReference type="EMBL" id="ADCP02000001">
    <property type="protein sequence ID" value="EFV44963.2"/>
    <property type="molecule type" value="Genomic_DNA"/>
</dbReference>
<comment type="caution">
    <text evidence="6">The sequence shown here is derived from an EMBL/GenBank/DDBJ whole genome shotgun (WGS) entry which is preliminary data.</text>
</comment>
<dbReference type="GO" id="GO:0008168">
    <property type="term" value="F:methyltransferase activity"/>
    <property type="evidence" value="ECO:0007669"/>
    <property type="project" value="InterPro"/>
</dbReference>
<gene>
    <name evidence="6" type="ORF">HMPREF0179_01258</name>
</gene>
<evidence type="ECO:0000256" key="2">
    <source>
        <dbReference type="ARBA" id="ARBA00022946"/>
    </source>
</evidence>
<keyword evidence="3" id="KW-0408">Iron</keyword>
<keyword evidence="2" id="KW-0809">Transit peptide</keyword>
<dbReference type="Pfam" id="PF09243">
    <property type="entry name" value="Rsm22"/>
    <property type="match status" value="1"/>
</dbReference>
<protein>
    <recommendedName>
        <fullName evidence="8">Ribosomal small subunit Rsm22</fullName>
    </recommendedName>
</protein>
<sequence length="397" mass="43408">MCRPLFSPLDAFCRNALAQLPKALDAVMPLSRNHRADLPEAIRDLSAMLTYERGGLGRSYWSAPRYVSAYLRYFLPWNLVRLTGLLPGLDLPVPVCDAETPVTIADLGSGPLTLPIALWLSRPDWRAVPLTLVCVDTVPRPMEMGRSILEHMAKLSGEPLNWTIRLVRSPLMQSFRELRSPYLLMAGNVLNELKDKPGVSVDERMADLAVAVGRTLHPEGTALFVEPGTRLGGTLTAKLRETALEEGLTPVAPCPHLGPCPLLETRERRWCHASQLAVAPAWLADLARYAKLPKDSLSLSFMQLRPESEAAPIAKTALFPAMDPNGVVARILSESFPVPGMGHARYACTEDGFAIIPAAGDIPSGALVACRRPASPRKDAKTGAVELLWQPEQKPQR</sequence>
<organism evidence="6 7">
    <name type="scientific">Bilophila wadsworthia (strain 3_1_6)</name>
    <dbReference type="NCBI Taxonomy" id="563192"/>
    <lineage>
        <taxon>Bacteria</taxon>
        <taxon>Pseudomonadati</taxon>
        <taxon>Thermodesulfobacteriota</taxon>
        <taxon>Desulfovibrionia</taxon>
        <taxon>Desulfovibrionales</taxon>
        <taxon>Desulfovibrionaceae</taxon>
        <taxon>Bilophila</taxon>
    </lineage>
</organism>
<evidence type="ECO:0000256" key="3">
    <source>
        <dbReference type="ARBA" id="ARBA00023004"/>
    </source>
</evidence>
<accession>E5Y4Z5</accession>
<dbReference type="GO" id="GO:0006412">
    <property type="term" value="P:translation"/>
    <property type="evidence" value="ECO:0007669"/>
    <property type="project" value="InterPro"/>
</dbReference>